<sequence length="196" mass="23116">MASNLNSGDMDEERRLKEENMFLLRELKLSELSEAEEATAREELKIYDDFERQVQTLDGTDKQKIDECEWEVKDLEEQITKADKELDQMQNDLDNAEQVQNSHANELRTLTDAFASVTNESETVQHELQQIREEQYLLTVEEDRLKLLVIEQKQILMNETAKMTEIEQQIAILDNQKRLFQEQLQKLNEILKPNET</sequence>
<dbReference type="EMBL" id="CAJNOR010004375">
    <property type="protein sequence ID" value="CAF1497530.1"/>
    <property type="molecule type" value="Genomic_DNA"/>
</dbReference>
<proteinExistence type="predicted"/>
<feature type="non-terminal residue" evidence="2">
    <location>
        <position position="196"/>
    </location>
</feature>
<dbReference type="AlphaFoldDB" id="A0A815SZM5"/>
<reference evidence="2" key="1">
    <citation type="submission" date="2021-02" db="EMBL/GenBank/DDBJ databases">
        <authorList>
            <person name="Nowell W R."/>
        </authorList>
    </citation>
    <scope>NUCLEOTIDE SEQUENCE</scope>
</reference>
<evidence type="ECO:0000313" key="3">
    <source>
        <dbReference type="Proteomes" id="UP000663828"/>
    </source>
</evidence>
<comment type="caution">
    <text evidence="2">The sequence shown here is derived from an EMBL/GenBank/DDBJ whole genome shotgun (WGS) entry which is preliminary data.</text>
</comment>
<name>A0A815SZM5_ADIRI</name>
<accession>A0A815SZM5</accession>
<dbReference type="Proteomes" id="UP000663828">
    <property type="component" value="Unassembled WGS sequence"/>
</dbReference>
<evidence type="ECO:0000256" key="1">
    <source>
        <dbReference type="SAM" id="Coils"/>
    </source>
</evidence>
<keyword evidence="1" id="KW-0175">Coiled coil</keyword>
<feature type="coiled-coil region" evidence="1">
    <location>
        <begin position="65"/>
        <end position="190"/>
    </location>
</feature>
<organism evidence="2 3">
    <name type="scientific">Adineta ricciae</name>
    <name type="common">Rotifer</name>
    <dbReference type="NCBI Taxonomy" id="249248"/>
    <lineage>
        <taxon>Eukaryota</taxon>
        <taxon>Metazoa</taxon>
        <taxon>Spiralia</taxon>
        <taxon>Gnathifera</taxon>
        <taxon>Rotifera</taxon>
        <taxon>Eurotatoria</taxon>
        <taxon>Bdelloidea</taxon>
        <taxon>Adinetida</taxon>
        <taxon>Adinetidae</taxon>
        <taxon>Adineta</taxon>
    </lineage>
</organism>
<evidence type="ECO:0000313" key="2">
    <source>
        <dbReference type="EMBL" id="CAF1497530.1"/>
    </source>
</evidence>
<protein>
    <submittedName>
        <fullName evidence="2">Uncharacterized protein</fullName>
    </submittedName>
</protein>
<gene>
    <name evidence="2" type="ORF">XAT740_LOCUS39457</name>
</gene>
<keyword evidence="3" id="KW-1185">Reference proteome</keyword>